<dbReference type="EMBL" id="NJBA01000002">
    <property type="protein sequence ID" value="OWP51827.1"/>
    <property type="molecule type" value="Genomic_DNA"/>
</dbReference>
<dbReference type="Pfam" id="PF00535">
    <property type="entry name" value="Glycos_transf_2"/>
    <property type="match status" value="1"/>
</dbReference>
<name>A0A246FBY1_PSENT</name>
<dbReference type="InterPro" id="IPR013217">
    <property type="entry name" value="Methyltransf_12"/>
</dbReference>
<evidence type="ECO:0008006" key="6">
    <source>
        <dbReference type="Google" id="ProtNLM"/>
    </source>
</evidence>
<dbReference type="Pfam" id="PF14307">
    <property type="entry name" value="Glyco_tran_WbsX"/>
    <property type="match status" value="1"/>
</dbReference>
<dbReference type="InterPro" id="IPR001173">
    <property type="entry name" value="Glyco_trans_2-like"/>
</dbReference>
<dbReference type="Gene3D" id="3.40.50.2000">
    <property type="entry name" value="Glycogen Phosphorylase B"/>
    <property type="match status" value="1"/>
</dbReference>
<dbReference type="RefSeq" id="WP_088416711.1">
    <property type="nucleotide sequence ID" value="NZ_NJBA01000002.1"/>
</dbReference>
<dbReference type="SUPFAM" id="SSF53335">
    <property type="entry name" value="S-adenosyl-L-methionine-dependent methyltransferases"/>
    <property type="match status" value="1"/>
</dbReference>
<accession>A0A246FBY1</accession>
<keyword evidence="1" id="KW-0472">Membrane</keyword>
<comment type="caution">
    <text evidence="4">The sequence shown here is derived from an EMBL/GenBank/DDBJ whole genome shotgun (WGS) entry which is preliminary data.</text>
</comment>
<proteinExistence type="predicted"/>
<dbReference type="eggNOG" id="COG0438">
    <property type="taxonomic scope" value="Bacteria"/>
</dbReference>
<dbReference type="Gene3D" id="3.40.50.150">
    <property type="entry name" value="Vaccinia Virus protein VP39"/>
    <property type="match status" value="1"/>
</dbReference>
<dbReference type="InterPro" id="IPR029044">
    <property type="entry name" value="Nucleotide-diphossugar_trans"/>
</dbReference>
<evidence type="ECO:0000259" key="3">
    <source>
        <dbReference type="Pfam" id="PF08242"/>
    </source>
</evidence>
<evidence type="ECO:0000313" key="5">
    <source>
        <dbReference type="Proteomes" id="UP000198145"/>
    </source>
</evidence>
<dbReference type="eggNOG" id="COG1216">
    <property type="taxonomic scope" value="Bacteria"/>
</dbReference>
<dbReference type="CDD" id="cd11579">
    <property type="entry name" value="Glyco_tran_WbsX"/>
    <property type="match status" value="1"/>
</dbReference>
<dbReference type="SUPFAM" id="SSF53448">
    <property type="entry name" value="Nucleotide-diphospho-sugar transferases"/>
    <property type="match status" value="2"/>
</dbReference>
<dbReference type="CDD" id="cd02440">
    <property type="entry name" value="AdoMet_MTases"/>
    <property type="match status" value="1"/>
</dbReference>
<dbReference type="InterPro" id="IPR032719">
    <property type="entry name" value="WbsX"/>
</dbReference>
<reference evidence="4 5" key="1">
    <citation type="submission" date="2017-06" db="EMBL/GenBank/DDBJ databases">
        <title>Draft genome of Pseudomonas nitroreducens DF05.</title>
        <authorList>
            <person name="Iyer R."/>
        </authorList>
    </citation>
    <scope>NUCLEOTIDE SEQUENCE [LARGE SCALE GENOMIC DNA]</scope>
    <source>
        <strain evidence="4 5">DF05</strain>
    </source>
</reference>
<feature type="domain" description="Methyltransferase type 12" evidence="3">
    <location>
        <begin position="100"/>
        <end position="198"/>
    </location>
</feature>
<dbReference type="eggNOG" id="COG3562">
    <property type="taxonomic scope" value="Bacteria"/>
</dbReference>
<protein>
    <recommendedName>
        <fullName evidence="6">Glycosyltransferase</fullName>
    </recommendedName>
</protein>
<gene>
    <name evidence="4" type="ORF">CEG18_06045</name>
</gene>
<dbReference type="Gene3D" id="3.20.20.80">
    <property type="entry name" value="Glycosidases"/>
    <property type="match status" value="1"/>
</dbReference>
<dbReference type="SUPFAM" id="SSF53756">
    <property type="entry name" value="UDP-Glycosyltransferase/glycogen phosphorylase"/>
    <property type="match status" value="1"/>
</dbReference>
<dbReference type="CDD" id="cd04186">
    <property type="entry name" value="GT_2_like_c"/>
    <property type="match status" value="1"/>
</dbReference>
<keyword evidence="1" id="KW-1003">Cell membrane</keyword>
<evidence type="ECO:0000259" key="2">
    <source>
        <dbReference type="Pfam" id="PF00535"/>
    </source>
</evidence>
<dbReference type="Gene3D" id="3.90.550.10">
    <property type="entry name" value="Spore Coat Polysaccharide Biosynthesis Protein SpsA, Chain A"/>
    <property type="match status" value="2"/>
</dbReference>
<keyword evidence="1" id="KW-0997">Cell inner membrane</keyword>
<organism evidence="4 5">
    <name type="scientific">Pseudomonas nitroreducens</name>
    <dbReference type="NCBI Taxonomy" id="46680"/>
    <lineage>
        <taxon>Bacteria</taxon>
        <taxon>Pseudomonadati</taxon>
        <taxon>Pseudomonadota</taxon>
        <taxon>Gammaproteobacteria</taxon>
        <taxon>Pseudomonadales</taxon>
        <taxon>Pseudomonadaceae</taxon>
        <taxon>Pseudomonas</taxon>
    </lineage>
</organism>
<feature type="domain" description="Glycosyltransferase 2-like" evidence="2">
    <location>
        <begin position="1208"/>
        <end position="1388"/>
    </location>
</feature>
<dbReference type="Proteomes" id="UP000198145">
    <property type="component" value="Unassembled WGS sequence"/>
</dbReference>
<evidence type="ECO:0000256" key="1">
    <source>
        <dbReference type="ARBA" id="ARBA00022519"/>
    </source>
</evidence>
<dbReference type="eggNOG" id="COG2227">
    <property type="taxonomic scope" value="Bacteria"/>
</dbReference>
<dbReference type="Pfam" id="PF08242">
    <property type="entry name" value="Methyltransf_12"/>
    <property type="match status" value="1"/>
</dbReference>
<dbReference type="InterPro" id="IPR029063">
    <property type="entry name" value="SAM-dependent_MTases_sf"/>
</dbReference>
<sequence>MNQSNPSADSGLHRQPLAAFSQDAASGVWSNGAQKDFGYSDGDAAEQKVGRTVAGATDVSVHSAELIAQVDDWPSEYHFSPRRSNLLHWIDGLGQGTRVLELGCGCGAITRALAERGCQVDAVEGSPRRAGIAARRVQAFADVRVFHSNFQDIAFEPVYDVVTLIGVLEYSPVYLDAEDAFVACLQMAERALKPGGVLVVAIENQMGLKYFSGITEDHFAKAYYGVEGRYGHRQTTTYGRRRLAAKLAAAGFTEQHFAYPFPDYKLPEVVVGDAGVARDGFAPEDLVAYLENRDYSGVGAPQFNLPLAWEGVAKEGLLGDLANSFLILAHRAGDCRFVRRNLLAQKYTDNRRPGLNCITSFVEQDGEVRVQKSPLGVGDASSELVSQSLHEQAYVAGRNLGVLLRNAILREQSDIVVALLNHWLAELTAHARDGELPSGWLDATPDNFILQSDGSLALIDDEWRTAQPISLSVLFYRGLQCLAADATVARHLPGADEMARVAELCQWLSLEFSEAGHDEASRLNRRLWQEIYGNGRWRVDMYRRAGGRPELEALPATPQADQAHKVFEPRLIAFHLPQFHRIEQNDNWWGEGFTEWSNVRQGAPLFEGHYQPHVPTAELGYYDLADVATLERQARMALEHGLHGFCFYYYWFDGERLLERPVDQLLANPQIDLPFCLCWANENWTRRWDGGEQEILMHQSYSPQLNPRFAADLVPYMSDPRYIRVGGKPVLLVYRGDIIPDLPGTLAAWRQHWREAGVGEVYLIGVESFQVIAPAESGFDATCEFLPHQVRLDRIRSPQPLRQLKDASIHVGDYEQLAQAQLARPAPGYKRFRGLVPGWDNAARRRKGGATMFVGSTPERYQRWLERTLELTAQEQQGDERLVFINAWNEWGEGCHLEPDERFGMAYLQATRDALANKAESFCQPARTAALDGATRQYREWLAHRELSPVQRATLEERVAGWSAWPRVSAVILDKHSDARSVQATLDSLDAQLYLAQQTLVISDAPAQARDGLLWLSAGGEPMDVLGLSLEALTGDWVQVLVAGDRLDAHALLVLAERINLSPDMRCCYYDEDQLLDSGHAFPLLKPDFNLDLLRSYPYTGSALAFQRSAAFERGGIDRRFGDLALHDLLLRLVESTGFNAVGHIAEILLHTRQGFGAWLAEAAAGDNAARLVSAHLDRLGLRHEIYAGAVAPINRVQYLHEQQPKVSILIPTRDQLPILQRCVESVLEKTRYPHYEILIIDNDSQAADACAWLAGIEQLDSEQVRVLRYPHPFNYSAINNFAAKQATGDYLVLLNNDTAALQEDWLEAMLHHAQREEVGIVGARLLFPDGRLQHGGVVLGLNGPADHVFIGDPGHSPGYMHRLFADQNYSAVTAACLMIRKSLYEELGGMDEEDFKVSYNDVDLCLKARQAGYLSVWTPYAVLLHEGSVSQTHVDSSAQQAKRARFKGEQQAMYRHWLPALAEDAAYNRNLSLRGKGFTLDECAAKAWQPLVQRVAPSLLLYAADDAGCGHYRVRQPFAAMRRDGLLDGVISANLLETVEEARLAPDAVIFQRQITARQLEIMGDLRASTSTFRVYEVDDYLPNLPLKSAHQGEMPRDILRSLRQAVSLCDRFVVSTQALAEAFADLHGDIRVRPNLLPVEWWKDLSSQRRVGRKPRVGWAGGMGHGGDLQLIADVVRELANEVEWVFFGLCPEALRPYIAEFHPGRTIEDYPQRLASMNLDLALAPLEQNRFNECKSNLRLLEYGVLGYPVVCSDVRCYQGDLPVTRVKNRYRDWVEAIRMHLADLDATARAGDALREVVRRDWMLEGEKVVDWARVWLPD</sequence>
<dbReference type="PANTHER" id="PTHR41244">
    <property type="entry name" value="RHAMNAN SYNTHESIS F"/>
    <property type="match status" value="1"/>
</dbReference>
<dbReference type="PANTHER" id="PTHR41244:SF1">
    <property type="entry name" value="GLYCOSYLTRANSFERASE"/>
    <property type="match status" value="1"/>
</dbReference>
<evidence type="ECO:0000313" key="4">
    <source>
        <dbReference type="EMBL" id="OWP51827.1"/>
    </source>
</evidence>